<dbReference type="PANTHER" id="PTHR47212:SF4">
    <property type="entry name" value="ADHESIN-LIKE PROTEIN, PUTATIVE (DUF3741)-RELATED"/>
    <property type="match status" value="1"/>
</dbReference>
<dbReference type="AlphaFoldDB" id="A0AAD3XYP1"/>
<dbReference type="Pfam" id="PF14309">
    <property type="entry name" value="DUF4378"/>
    <property type="match status" value="1"/>
</dbReference>
<name>A0AAD3XYP1_NEPGR</name>
<evidence type="ECO:0000313" key="5">
    <source>
        <dbReference type="Proteomes" id="UP001279734"/>
    </source>
</evidence>
<comment type="caution">
    <text evidence="4">The sequence shown here is derived from an EMBL/GenBank/DDBJ whole genome shotgun (WGS) entry which is preliminary data.</text>
</comment>
<feature type="region of interest" description="Disordered" evidence="1">
    <location>
        <begin position="502"/>
        <end position="525"/>
    </location>
</feature>
<dbReference type="InterPro" id="IPR025486">
    <property type="entry name" value="DUF4378"/>
</dbReference>
<accession>A0AAD3XYP1</accession>
<gene>
    <name evidence="4" type="ORF">Nepgr_024311</name>
</gene>
<feature type="domain" description="DUF3741" evidence="2">
    <location>
        <begin position="123"/>
        <end position="165"/>
    </location>
</feature>
<protein>
    <recommendedName>
        <fullName evidence="6">DUF4378 domain-containing protein</fullName>
    </recommendedName>
</protein>
<reference evidence="4" key="1">
    <citation type="submission" date="2023-05" db="EMBL/GenBank/DDBJ databases">
        <title>Nepenthes gracilis genome sequencing.</title>
        <authorList>
            <person name="Fukushima K."/>
        </authorList>
    </citation>
    <scope>NUCLEOTIDE SEQUENCE</scope>
    <source>
        <strain evidence="4">SING2019-196</strain>
    </source>
</reference>
<dbReference type="Proteomes" id="UP001279734">
    <property type="component" value="Unassembled WGS sequence"/>
</dbReference>
<evidence type="ECO:0000259" key="3">
    <source>
        <dbReference type="Pfam" id="PF14309"/>
    </source>
</evidence>
<dbReference type="Pfam" id="PF12552">
    <property type="entry name" value="DUF3741"/>
    <property type="match status" value="1"/>
</dbReference>
<feature type="region of interest" description="Disordered" evidence="1">
    <location>
        <begin position="1"/>
        <end position="37"/>
    </location>
</feature>
<evidence type="ECO:0008006" key="6">
    <source>
        <dbReference type="Google" id="ProtNLM"/>
    </source>
</evidence>
<dbReference type="InterPro" id="IPR022212">
    <property type="entry name" value="DUF3741"/>
</dbReference>
<dbReference type="PANTHER" id="PTHR47212">
    <property type="entry name" value="ADHESIN-LIKE PROTEIN, PUTATIVE (DUF3741)-RELATED"/>
    <property type="match status" value="1"/>
</dbReference>
<keyword evidence="5" id="KW-1185">Reference proteome</keyword>
<proteinExistence type="predicted"/>
<sequence>MEEEMIGEQDQKDQATSMEGKSKHGGHARRNRRQVSRKSFDIGDADLCAAEGLVSQNCTHPKHKSANSFDLSVIMEKLYSQIDQTNIHFSTYNHDIELLTQSNPDFSVIEQNMEEALKVCVSHFTDEKSFTKDGKIQPSKELLDALSILKSNKEVFPKLLQDPDSPLVKHMPKLWDFQVEKDRNSKKFVEEDLGNTKQESFFWRKFKGLERSLLKKNENSQDLDRIVVLKPGLPGSLNMDLPTSSSLLQSPNNSGNNGQIEKASSNFSFTMFRRRLKSAMSKEQLKLTEIDNAVGENGGIPSPSRNHFFIERIPRLSVFTKSGGSFTPERRVSNIYIEAKKHIAEVIGGSDVDANLLSRKVPKSLGRILSFPEYSSPISSPRKDRNHIITMSRTGLSPCNEILAANESACHQGQEINAWPPGVCQDVLNDLNCGNGVGKIFHSAGDDMISDEKNINAVDVEVISSSDTSVHAKGNNLHICSEPCSLLMVGDEKDDDTLQNFEEKEESTSSELKKMGENELSSSPTGFRSDCLCSKRVEDLDGTIDKADQPSPISVLELIFREDDISPPGIKSYPTAKLIPPWEIGFKAPREIGFKEQKSSLSDSVACIGTCVDEKKLIFDFVKAVVQISGLTWDELFQRFLLSDHILDPSLFNEVEFLQDQLCDDPRLLFDLIDEVLLEICWHNFGCFLLLEKPFVLPVLKGKDVFVELWDVFDWYLQLPGPHTLDKVLAKDNLKSQAWMNLQIDRQNIGIAMEEAILEELMEDTIINCIKL</sequence>
<evidence type="ECO:0000256" key="1">
    <source>
        <dbReference type="SAM" id="MobiDB-lite"/>
    </source>
</evidence>
<feature type="compositionally biased region" description="Basic residues" evidence="1">
    <location>
        <begin position="23"/>
        <end position="36"/>
    </location>
</feature>
<dbReference type="EMBL" id="BSYO01000024">
    <property type="protein sequence ID" value="GMH22468.1"/>
    <property type="molecule type" value="Genomic_DNA"/>
</dbReference>
<evidence type="ECO:0000313" key="4">
    <source>
        <dbReference type="EMBL" id="GMH22468.1"/>
    </source>
</evidence>
<organism evidence="4 5">
    <name type="scientific">Nepenthes gracilis</name>
    <name type="common">Slender pitcher plant</name>
    <dbReference type="NCBI Taxonomy" id="150966"/>
    <lineage>
        <taxon>Eukaryota</taxon>
        <taxon>Viridiplantae</taxon>
        <taxon>Streptophyta</taxon>
        <taxon>Embryophyta</taxon>
        <taxon>Tracheophyta</taxon>
        <taxon>Spermatophyta</taxon>
        <taxon>Magnoliopsida</taxon>
        <taxon>eudicotyledons</taxon>
        <taxon>Gunneridae</taxon>
        <taxon>Pentapetalae</taxon>
        <taxon>Caryophyllales</taxon>
        <taxon>Nepenthaceae</taxon>
        <taxon>Nepenthes</taxon>
    </lineage>
</organism>
<evidence type="ECO:0000259" key="2">
    <source>
        <dbReference type="Pfam" id="PF12552"/>
    </source>
</evidence>
<feature type="domain" description="DUF4378" evidence="3">
    <location>
        <begin position="619"/>
        <end position="764"/>
    </location>
</feature>